<dbReference type="Proteomes" id="UP000636709">
    <property type="component" value="Unassembled WGS sequence"/>
</dbReference>
<feature type="region of interest" description="Disordered" evidence="1">
    <location>
        <begin position="1"/>
        <end position="25"/>
    </location>
</feature>
<dbReference type="OrthoDB" id="1909848at2759"/>
<evidence type="ECO:0000313" key="3">
    <source>
        <dbReference type="Proteomes" id="UP000636709"/>
    </source>
</evidence>
<keyword evidence="3" id="KW-1185">Reference proteome</keyword>
<dbReference type="Pfam" id="PF02681">
    <property type="entry name" value="DUF212"/>
    <property type="match status" value="2"/>
</dbReference>
<reference evidence="2" key="1">
    <citation type="submission" date="2020-07" db="EMBL/GenBank/DDBJ databases">
        <title>Genome sequence and genetic diversity analysis of an under-domesticated orphan crop, white fonio (Digitaria exilis).</title>
        <authorList>
            <person name="Bennetzen J.L."/>
            <person name="Chen S."/>
            <person name="Ma X."/>
            <person name="Wang X."/>
            <person name="Yssel A.E.J."/>
            <person name="Chaluvadi S.R."/>
            <person name="Johnson M."/>
            <person name="Gangashetty P."/>
            <person name="Hamidou F."/>
            <person name="Sanogo M.D."/>
            <person name="Zwaenepoel A."/>
            <person name="Wallace J."/>
            <person name="Van De Peer Y."/>
            <person name="Van Deynze A."/>
        </authorList>
    </citation>
    <scope>NUCLEOTIDE SEQUENCE</scope>
    <source>
        <tissue evidence="2">Leaves</tissue>
    </source>
</reference>
<dbReference type="InterPro" id="IPR003832">
    <property type="entry name" value="DUF212"/>
</dbReference>
<sequence length="296" mass="31551">MAQLFSSSSCVPRRPPPSSFSPTPRTAALLISPPLRCGARRRAVTAAASLHLGPGEIAELARNEVLIAATVASAIGQLSKPFTSGRNGGAGAGLDLKTVFRSGGMPSTHSAVRTSDLPLIPLPLPFAFQFMRHWVVSCYASVVAVATSLGLERGFADSVFGMPVVFAAIVMYDAQGVRREVGNHAKVLNKFWVLRETLPQDSDVDMASEFVSVTEEMVSSSHSNASPSPRRSSMNESPWLKGLRSSEPEIADLTELSSSYIEKDYQLSESVGHTELQVTVGALLGFIVSLAVYATL</sequence>
<dbReference type="PANTHER" id="PTHR31446">
    <property type="entry name" value="ACID PHOSPHATASE/VANADIUM-DEPENDENT HALOPEROXIDASE-RELATED PROTEIN"/>
    <property type="match status" value="1"/>
</dbReference>
<feature type="compositionally biased region" description="Low complexity" evidence="1">
    <location>
        <begin position="219"/>
        <end position="232"/>
    </location>
</feature>
<organism evidence="2 3">
    <name type="scientific">Digitaria exilis</name>
    <dbReference type="NCBI Taxonomy" id="1010633"/>
    <lineage>
        <taxon>Eukaryota</taxon>
        <taxon>Viridiplantae</taxon>
        <taxon>Streptophyta</taxon>
        <taxon>Embryophyta</taxon>
        <taxon>Tracheophyta</taxon>
        <taxon>Spermatophyta</taxon>
        <taxon>Magnoliopsida</taxon>
        <taxon>Liliopsida</taxon>
        <taxon>Poales</taxon>
        <taxon>Poaceae</taxon>
        <taxon>PACMAD clade</taxon>
        <taxon>Panicoideae</taxon>
        <taxon>Panicodae</taxon>
        <taxon>Paniceae</taxon>
        <taxon>Anthephorinae</taxon>
        <taxon>Digitaria</taxon>
    </lineage>
</organism>
<evidence type="ECO:0000313" key="2">
    <source>
        <dbReference type="EMBL" id="KAF8667870.1"/>
    </source>
</evidence>
<dbReference type="AlphaFoldDB" id="A0A835AL33"/>
<feature type="compositionally biased region" description="Low complexity" evidence="1">
    <location>
        <begin position="1"/>
        <end position="12"/>
    </location>
</feature>
<gene>
    <name evidence="2" type="ORF">HU200_052493</name>
</gene>
<dbReference type="EMBL" id="JACEFO010002292">
    <property type="protein sequence ID" value="KAF8667870.1"/>
    <property type="molecule type" value="Genomic_DNA"/>
</dbReference>
<protein>
    <submittedName>
        <fullName evidence="2">Uncharacterized protein</fullName>
    </submittedName>
</protein>
<feature type="region of interest" description="Disordered" evidence="1">
    <location>
        <begin position="219"/>
        <end position="240"/>
    </location>
</feature>
<accession>A0A835AL33</accession>
<proteinExistence type="predicted"/>
<name>A0A835AL33_9POAL</name>
<evidence type="ECO:0000256" key="1">
    <source>
        <dbReference type="SAM" id="MobiDB-lite"/>
    </source>
</evidence>
<comment type="caution">
    <text evidence="2">The sequence shown here is derived from an EMBL/GenBank/DDBJ whole genome shotgun (WGS) entry which is preliminary data.</text>
</comment>
<dbReference type="PANTHER" id="PTHR31446:SF2">
    <property type="entry name" value="ACID PHOSPHATASE_VANADIUM-DEPENDENT HALOPEROXIDASE-RELATED PROTEIN"/>
    <property type="match status" value="1"/>
</dbReference>